<name>A0ABS0III9_9BACT</name>
<comment type="caution">
    <text evidence="1">The sequence shown here is derived from an EMBL/GenBank/DDBJ whole genome shotgun (WGS) entry which is preliminary data.</text>
</comment>
<evidence type="ECO:0000313" key="2">
    <source>
        <dbReference type="Proteomes" id="UP000597617"/>
    </source>
</evidence>
<evidence type="ECO:0000313" key="1">
    <source>
        <dbReference type="EMBL" id="MBF9237620.1"/>
    </source>
</evidence>
<dbReference type="Proteomes" id="UP000597617">
    <property type="component" value="Unassembled WGS sequence"/>
</dbReference>
<organism evidence="1 2">
    <name type="scientific">Hymenobacter jeongseonensis</name>
    <dbReference type="NCBI Taxonomy" id="2791027"/>
    <lineage>
        <taxon>Bacteria</taxon>
        <taxon>Pseudomonadati</taxon>
        <taxon>Bacteroidota</taxon>
        <taxon>Cytophagia</taxon>
        <taxon>Cytophagales</taxon>
        <taxon>Hymenobacteraceae</taxon>
        <taxon>Hymenobacter</taxon>
    </lineage>
</organism>
<gene>
    <name evidence="1" type="ORF">I2I05_09460</name>
</gene>
<accession>A0ABS0III9</accession>
<keyword evidence="2" id="KW-1185">Reference proteome</keyword>
<protein>
    <submittedName>
        <fullName evidence="1">Uncharacterized protein</fullName>
    </submittedName>
</protein>
<reference evidence="1 2" key="1">
    <citation type="submission" date="2020-11" db="EMBL/GenBank/DDBJ databases">
        <authorList>
            <person name="Kim M.K."/>
        </authorList>
    </citation>
    <scope>NUCLEOTIDE SEQUENCE [LARGE SCALE GENOMIC DNA]</scope>
    <source>
        <strain evidence="1 2">BT683</strain>
    </source>
</reference>
<sequence>MARQFITAGFLNRSGGCLDYEALLFRKQKRAVERTDLLGEMNDFAVERK</sequence>
<proteinExistence type="predicted"/>
<dbReference type="EMBL" id="JADQDQ010000003">
    <property type="protein sequence ID" value="MBF9237620.1"/>
    <property type="molecule type" value="Genomic_DNA"/>
</dbReference>